<accession>U5NHP6</accession>
<feature type="region of interest" description="Disordered" evidence="1">
    <location>
        <begin position="1"/>
        <end position="20"/>
    </location>
</feature>
<feature type="compositionally biased region" description="Acidic residues" evidence="1">
    <location>
        <begin position="9"/>
        <end position="19"/>
    </location>
</feature>
<evidence type="ECO:0000313" key="2">
    <source>
        <dbReference type="EMBL" id="AGX93317.1"/>
    </source>
</evidence>
<dbReference type="KEGG" id="vg:17400999"/>
<proteinExistence type="predicted"/>
<reference evidence="2 3" key="1">
    <citation type="journal article" date="2014" name="J. Gen. Virol.">
        <title>Whole-genome sequences of two turkey adenovirus types reveal the existence of two unknown lineages that merit the establishment of novel species within the genus Aviadenovirus.</title>
        <authorList>
            <person name="Marek A."/>
            <person name="Ballmann M.Z."/>
            <person name="Kosiol C."/>
            <person name="Harrach B."/>
            <person name="Schlotterer C."/>
            <person name="Hess M."/>
        </authorList>
    </citation>
    <scope>NUCLEOTIDE SEQUENCE [LARGE SCALE GENOMIC DNA]</scope>
    <source>
        <strain evidence="2">TNI1</strain>
    </source>
</reference>
<evidence type="ECO:0000313" key="3">
    <source>
        <dbReference type="Proteomes" id="UP000161081"/>
    </source>
</evidence>
<dbReference type="EMBL" id="KF477312">
    <property type="protein sequence ID" value="AGX93317.1"/>
    <property type="molecule type" value="Genomic_DNA"/>
</dbReference>
<organism evidence="2 3">
    <name type="scientific">turkey adenovirus 4</name>
    <dbReference type="NCBI Taxonomy" id="1408257"/>
    <lineage>
        <taxon>Viruses</taxon>
        <taxon>Varidnaviria</taxon>
        <taxon>Bamfordvirae</taxon>
        <taxon>Preplasmiviricota</taxon>
        <taxon>Polisuviricotina</taxon>
        <taxon>Pharingeaviricetes</taxon>
        <taxon>Rowavirales</taxon>
        <taxon>Adenoviridae</taxon>
        <taxon>Aviadenovirus</taxon>
        <taxon>Aviadenovirus gallopavoquartum</taxon>
        <taxon>Turkey aviadenovirus C</taxon>
    </lineage>
</organism>
<keyword evidence="3" id="KW-1185">Reference proteome</keyword>
<dbReference type="Proteomes" id="UP000161081">
    <property type="component" value="Segment"/>
</dbReference>
<dbReference type="GeneID" id="17400999"/>
<evidence type="ECO:0000256" key="1">
    <source>
        <dbReference type="SAM" id="MobiDB-lite"/>
    </source>
</evidence>
<protein>
    <submittedName>
        <fullName evidence="2">ORF22</fullName>
    </submittedName>
</protein>
<dbReference type="RefSeq" id="YP_008719836.1">
    <property type="nucleotide sequence ID" value="NC_022612.1"/>
</dbReference>
<sequence>MAAQRLWDEPMEDDDDENDREGGELAFVPAVHAYQFLCLEDFEFQSQRCDCHGFELRRVSMGVGCNPRSELGVYLWCRLEDDPRLEGVYFIAAWAATMFSEFKPVFCGVPANGVLGMIIYVPPYKTERFVTAIGAMGDMGALPCHYCRRMHVDFANNRVVLFNDGWHAEAVNCMYYWQRGIWDNMKVKQ</sequence>
<name>U5NHP6_9ADEN</name>
<dbReference type="OrthoDB" id="14512at10239"/>